<comment type="similarity">
    <text evidence="1">Belongs to the short-chain dehydrogenases/reductases (SDR) family.</text>
</comment>
<organism evidence="2 3">
    <name type="scientific">Amycolatopsis saalfeldensis</name>
    <dbReference type="NCBI Taxonomy" id="394193"/>
    <lineage>
        <taxon>Bacteria</taxon>
        <taxon>Bacillati</taxon>
        <taxon>Actinomycetota</taxon>
        <taxon>Actinomycetes</taxon>
        <taxon>Pseudonocardiales</taxon>
        <taxon>Pseudonocardiaceae</taxon>
        <taxon>Amycolatopsis</taxon>
    </lineage>
</organism>
<dbReference type="Gene3D" id="3.40.50.720">
    <property type="entry name" value="NAD(P)-binding Rossmann-like Domain"/>
    <property type="match status" value="1"/>
</dbReference>
<dbReference type="RefSeq" id="WP_091621159.1">
    <property type="nucleotide sequence ID" value="NZ_FOEF01000012.1"/>
</dbReference>
<dbReference type="GO" id="GO:0008202">
    <property type="term" value="P:steroid metabolic process"/>
    <property type="evidence" value="ECO:0007669"/>
    <property type="project" value="TreeGrafter"/>
</dbReference>
<dbReference type="EMBL" id="FOEF01000012">
    <property type="protein sequence ID" value="SEP48995.1"/>
    <property type="molecule type" value="Genomic_DNA"/>
</dbReference>
<dbReference type="PANTHER" id="PTHR43313">
    <property type="entry name" value="SHORT-CHAIN DEHYDROGENASE/REDUCTASE FAMILY 9C"/>
    <property type="match status" value="1"/>
</dbReference>
<sequence>MTTSTELVVVTGASTGMGAAAARELAGRGFHVLAGVRRESDALRGPNLEPVILDITRPGEIEALAKRIEADPAHRPLRALVNNAGIAVNAPVETLPLDEWRRQFEVNLFGHIAVTQALMPALLAASGRVVNISSVGGRIAMATYGAYAGTKFAFEAVSDSLRREVGPLGVRVVVVQPGGVSTRMSARGIATATELAGGMTDRQHDRYGPLVQAIIGQSAAMARTGLPAEKAGLVIARAVTDRRPRTRYTIGRDAALLTRLARVLPDRLLDRILAANLRPHYPKAAAA</sequence>
<keyword evidence="3" id="KW-1185">Reference proteome</keyword>
<name>A0A1H8YA19_9PSEU</name>
<accession>A0A1H8YA19</accession>
<dbReference type="GO" id="GO:0016491">
    <property type="term" value="F:oxidoreductase activity"/>
    <property type="evidence" value="ECO:0007669"/>
    <property type="project" value="TreeGrafter"/>
</dbReference>
<evidence type="ECO:0000256" key="1">
    <source>
        <dbReference type="RuleBase" id="RU000363"/>
    </source>
</evidence>
<evidence type="ECO:0000313" key="3">
    <source>
        <dbReference type="Proteomes" id="UP000198582"/>
    </source>
</evidence>
<evidence type="ECO:0000313" key="2">
    <source>
        <dbReference type="EMBL" id="SEP48995.1"/>
    </source>
</evidence>
<dbReference type="InterPro" id="IPR002347">
    <property type="entry name" value="SDR_fam"/>
</dbReference>
<dbReference type="Pfam" id="PF00106">
    <property type="entry name" value="adh_short"/>
    <property type="match status" value="1"/>
</dbReference>
<dbReference type="InterPro" id="IPR036291">
    <property type="entry name" value="NAD(P)-bd_dom_sf"/>
</dbReference>
<dbReference type="CDD" id="cd05374">
    <property type="entry name" value="17beta-HSD-like_SDR_c"/>
    <property type="match status" value="1"/>
</dbReference>
<dbReference type="STRING" id="394193.SAMN04489732_112217"/>
<proteinExistence type="inferred from homology"/>
<dbReference type="PRINTS" id="PR00080">
    <property type="entry name" value="SDRFAMILY"/>
</dbReference>
<protein>
    <submittedName>
        <fullName evidence="2">NADP-dependent 3-hydroxy acid dehydrogenase YdfG</fullName>
    </submittedName>
</protein>
<dbReference type="Proteomes" id="UP000198582">
    <property type="component" value="Unassembled WGS sequence"/>
</dbReference>
<dbReference type="OrthoDB" id="3178062at2"/>
<gene>
    <name evidence="2" type="ORF">SAMN04489732_112217</name>
</gene>
<dbReference type="PANTHER" id="PTHR43313:SF1">
    <property type="entry name" value="3BETA-HYDROXYSTEROID DEHYDROGENASE DHS-16"/>
    <property type="match status" value="1"/>
</dbReference>
<dbReference type="SUPFAM" id="SSF51735">
    <property type="entry name" value="NAD(P)-binding Rossmann-fold domains"/>
    <property type="match status" value="1"/>
</dbReference>
<reference evidence="3" key="1">
    <citation type="submission" date="2016-10" db="EMBL/GenBank/DDBJ databases">
        <authorList>
            <person name="Varghese N."/>
            <person name="Submissions S."/>
        </authorList>
    </citation>
    <scope>NUCLEOTIDE SEQUENCE [LARGE SCALE GENOMIC DNA]</scope>
    <source>
        <strain evidence="3">DSM 44993</strain>
    </source>
</reference>
<dbReference type="AlphaFoldDB" id="A0A1H8YA19"/>
<dbReference type="PRINTS" id="PR00081">
    <property type="entry name" value="GDHRDH"/>
</dbReference>